<evidence type="ECO:0000256" key="1">
    <source>
        <dbReference type="SAM" id="Phobius"/>
    </source>
</evidence>
<reference evidence="3" key="1">
    <citation type="submission" date="2016-11" db="UniProtKB">
        <authorList>
            <consortium name="WormBaseParasite"/>
        </authorList>
    </citation>
    <scope>IDENTIFICATION</scope>
</reference>
<protein>
    <submittedName>
        <fullName evidence="3">Uncharacterized protein</fullName>
    </submittedName>
</protein>
<feature type="transmembrane region" description="Helical" evidence="1">
    <location>
        <begin position="54"/>
        <end position="74"/>
    </location>
</feature>
<proteinExistence type="predicted"/>
<keyword evidence="2" id="KW-1185">Reference proteome</keyword>
<accession>A0A1I7WB10</accession>
<feature type="transmembrane region" description="Helical" evidence="1">
    <location>
        <begin position="86"/>
        <end position="106"/>
    </location>
</feature>
<organism evidence="2 3">
    <name type="scientific">Heterorhabditis bacteriophora</name>
    <name type="common">Entomopathogenic nematode worm</name>
    <dbReference type="NCBI Taxonomy" id="37862"/>
    <lineage>
        <taxon>Eukaryota</taxon>
        <taxon>Metazoa</taxon>
        <taxon>Ecdysozoa</taxon>
        <taxon>Nematoda</taxon>
        <taxon>Chromadorea</taxon>
        <taxon>Rhabditida</taxon>
        <taxon>Rhabditina</taxon>
        <taxon>Rhabditomorpha</taxon>
        <taxon>Strongyloidea</taxon>
        <taxon>Heterorhabditidae</taxon>
        <taxon>Heterorhabditis</taxon>
    </lineage>
</organism>
<name>A0A1I7WB10_HETBA</name>
<feature type="transmembrane region" description="Helical" evidence="1">
    <location>
        <begin position="113"/>
        <end position="129"/>
    </location>
</feature>
<feature type="transmembrane region" description="Helical" evidence="1">
    <location>
        <begin position="17"/>
        <end position="42"/>
    </location>
</feature>
<keyword evidence="1" id="KW-1133">Transmembrane helix</keyword>
<sequence length="130" mass="16207">MDYIIQLFNLVFKAPTFLSPLLCICDWLFHLINRILIILWIIRFLCFVKISYKVLFIMSFCYLIFNLKYLSANFGSHFPSVYNHDWLFIWYLLKYLMISNFLRYCIRYMKEVVNLYWIKYFFLFFNVIYL</sequence>
<dbReference type="AlphaFoldDB" id="A0A1I7WB10"/>
<keyword evidence="1" id="KW-0812">Transmembrane</keyword>
<keyword evidence="1" id="KW-0472">Membrane</keyword>
<evidence type="ECO:0000313" key="3">
    <source>
        <dbReference type="WBParaSite" id="Hba_01858"/>
    </source>
</evidence>
<dbReference type="Proteomes" id="UP000095283">
    <property type="component" value="Unplaced"/>
</dbReference>
<dbReference type="WBParaSite" id="Hba_01858">
    <property type="protein sequence ID" value="Hba_01858"/>
    <property type="gene ID" value="Hba_01858"/>
</dbReference>
<evidence type="ECO:0000313" key="2">
    <source>
        <dbReference type="Proteomes" id="UP000095283"/>
    </source>
</evidence>